<feature type="transmembrane region" description="Helical" evidence="8">
    <location>
        <begin position="37"/>
        <end position="57"/>
    </location>
</feature>
<feature type="transmembrane region" description="Helical" evidence="8">
    <location>
        <begin position="77"/>
        <end position="98"/>
    </location>
</feature>
<dbReference type="PANTHER" id="PTHR34975">
    <property type="entry name" value="SPORE GERMINATION PROTEIN A2"/>
    <property type="match status" value="1"/>
</dbReference>
<dbReference type="NCBIfam" id="TIGR00912">
    <property type="entry name" value="2A0309"/>
    <property type="match status" value="1"/>
</dbReference>
<dbReference type="AlphaFoldDB" id="A0A198A4P4"/>
<evidence type="ECO:0000256" key="6">
    <source>
        <dbReference type="ARBA" id="ARBA00022989"/>
    </source>
</evidence>
<feature type="transmembrane region" description="Helical" evidence="8">
    <location>
        <begin position="333"/>
        <end position="352"/>
    </location>
</feature>
<keyword evidence="3" id="KW-0813">Transport</keyword>
<dbReference type="GO" id="GO:0016020">
    <property type="term" value="C:membrane"/>
    <property type="evidence" value="ECO:0007669"/>
    <property type="project" value="UniProtKB-SubCell"/>
</dbReference>
<keyword evidence="5 8" id="KW-0812">Transmembrane</keyword>
<feature type="transmembrane region" description="Helical" evidence="8">
    <location>
        <begin position="7"/>
        <end position="25"/>
    </location>
</feature>
<feature type="transmembrane region" description="Helical" evidence="8">
    <location>
        <begin position="104"/>
        <end position="129"/>
    </location>
</feature>
<gene>
    <name evidence="9" type="ORF">A8708_05900</name>
</gene>
<feature type="transmembrane region" description="Helical" evidence="8">
    <location>
        <begin position="180"/>
        <end position="203"/>
    </location>
</feature>
<evidence type="ECO:0000256" key="3">
    <source>
        <dbReference type="ARBA" id="ARBA00022448"/>
    </source>
</evidence>
<keyword evidence="7 8" id="KW-0472">Membrane</keyword>
<dbReference type="STRING" id="1850517.A8708_05900"/>
<dbReference type="GO" id="GO:0009847">
    <property type="term" value="P:spore germination"/>
    <property type="evidence" value="ECO:0007669"/>
    <property type="project" value="InterPro"/>
</dbReference>
<keyword evidence="10" id="KW-1185">Reference proteome</keyword>
<evidence type="ECO:0000256" key="2">
    <source>
        <dbReference type="ARBA" id="ARBA00007998"/>
    </source>
</evidence>
<evidence type="ECO:0000313" key="9">
    <source>
        <dbReference type="EMBL" id="OAS16102.1"/>
    </source>
</evidence>
<keyword evidence="4" id="KW-0309">Germination</keyword>
<proteinExistence type="inferred from homology"/>
<dbReference type="InterPro" id="IPR004761">
    <property type="entry name" value="Spore_GerAB"/>
</dbReference>
<name>A0A198A4P4_9BACL</name>
<keyword evidence="6 8" id="KW-1133">Transmembrane helix</keyword>
<feature type="transmembrane region" description="Helical" evidence="8">
    <location>
        <begin position="141"/>
        <end position="160"/>
    </location>
</feature>
<evidence type="ECO:0000313" key="10">
    <source>
        <dbReference type="Proteomes" id="UP000078454"/>
    </source>
</evidence>
<organism evidence="9 10">
    <name type="scientific">Paenibacillus oryzisoli</name>
    <dbReference type="NCBI Taxonomy" id="1850517"/>
    <lineage>
        <taxon>Bacteria</taxon>
        <taxon>Bacillati</taxon>
        <taxon>Bacillota</taxon>
        <taxon>Bacilli</taxon>
        <taxon>Bacillales</taxon>
        <taxon>Paenibacillaceae</taxon>
        <taxon>Paenibacillus</taxon>
    </lineage>
</organism>
<dbReference type="Proteomes" id="UP000078454">
    <property type="component" value="Unassembled WGS sequence"/>
</dbReference>
<comment type="similarity">
    <text evidence="2">Belongs to the amino acid-polyamine-organocation (APC) superfamily. Spore germination protein (SGP) (TC 2.A.3.9) family.</text>
</comment>
<accession>A0A198A4P4</accession>
<evidence type="ECO:0000256" key="7">
    <source>
        <dbReference type="ARBA" id="ARBA00023136"/>
    </source>
</evidence>
<sequence>MRISGKQLFWMIATMQVSMTILLTIHPALMTAKQDSWLSMLSATLIGMFIAFICTRINRKYPGQTFVNYLPPLVGKWLAGFLFVIYGAFWFSVLAMVLRQYADFILATILPRTPIFVPVIAMLLVAIYVTKTGIEGIGRCSEVMGPFLLFIIILSLLLSVQDIQLKQILPFYVDSGWKVILKGSLPTSTFLGDCVMLVFLLAFLRHPDQGTKPAILGVATTGLLTSAASFVLVTLFGSQMAAGQTYPYFNLVRYISVYNFFQNLDAILIPIWIIGVFMKVSLYLFVCTYGTAQIFKIAKWTRMLWIVAPIILLIAMVPRSYFDSSVFFPQKIAVPYIFPIHMLGIPLLLWGISSFKHKKNRDAHSKV</sequence>
<dbReference type="EMBL" id="LYPB01000077">
    <property type="protein sequence ID" value="OAS16102.1"/>
    <property type="molecule type" value="Genomic_DNA"/>
</dbReference>
<feature type="transmembrane region" description="Helical" evidence="8">
    <location>
        <begin position="267"/>
        <end position="291"/>
    </location>
</feature>
<feature type="transmembrane region" description="Helical" evidence="8">
    <location>
        <begin position="215"/>
        <end position="237"/>
    </location>
</feature>
<evidence type="ECO:0000256" key="8">
    <source>
        <dbReference type="SAM" id="Phobius"/>
    </source>
</evidence>
<evidence type="ECO:0000256" key="4">
    <source>
        <dbReference type="ARBA" id="ARBA00022544"/>
    </source>
</evidence>
<reference evidence="9 10" key="1">
    <citation type="submission" date="2016-05" db="EMBL/GenBank/DDBJ databases">
        <title>Paenibacillus sp. 1ZS3-15 nov., isolated from the rhizosphere soil.</title>
        <authorList>
            <person name="Zhang X.X."/>
            <person name="Zhang J."/>
        </authorList>
    </citation>
    <scope>NUCLEOTIDE SEQUENCE [LARGE SCALE GENOMIC DNA]</scope>
    <source>
        <strain evidence="9 10">1ZS3-15</strain>
    </source>
</reference>
<comment type="caution">
    <text evidence="9">The sequence shown here is derived from an EMBL/GenBank/DDBJ whole genome shotgun (WGS) entry which is preliminary data.</text>
</comment>
<dbReference type="RefSeq" id="WP_068667716.1">
    <property type="nucleotide sequence ID" value="NZ_LYPB01000077.1"/>
</dbReference>
<dbReference type="Gene3D" id="1.20.1740.10">
    <property type="entry name" value="Amino acid/polyamine transporter I"/>
    <property type="match status" value="1"/>
</dbReference>
<feature type="transmembrane region" description="Helical" evidence="8">
    <location>
        <begin position="303"/>
        <end position="321"/>
    </location>
</feature>
<dbReference type="PANTHER" id="PTHR34975:SF2">
    <property type="entry name" value="SPORE GERMINATION PROTEIN A2"/>
    <property type="match status" value="1"/>
</dbReference>
<evidence type="ECO:0000256" key="1">
    <source>
        <dbReference type="ARBA" id="ARBA00004141"/>
    </source>
</evidence>
<dbReference type="Pfam" id="PF03845">
    <property type="entry name" value="Spore_permease"/>
    <property type="match status" value="1"/>
</dbReference>
<evidence type="ECO:0000256" key="5">
    <source>
        <dbReference type="ARBA" id="ARBA00022692"/>
    </source>
</evidence>
<protein>
    <submittedName>
        <fullName evidence="9">Uncharacterized protein</fullName>
    </submittedName>
</protein>
<comment type="subcellular location">
    <subcellularLocation>
        <location evidence="1">Membrane</location>
        <topology evidence="1">Multi-pass membrane protein</topology>
    </subcellularLocation>
</comment>